<dbReference type="PANTHER" id="PTHR45786:SF66">
    <property type="entry name" value="HOOK MOTIF PROTEIN, PUTATIVE-RELATED"/>
    <property type="match status" value="1"/>
</dbReference>
<dbReference type="PANTHER" id="PTHR45786">
    <property type="entry name" value="DNA BINDING PROTEIN-LIKE"/>
    <property type="match status" value="1"/>
</dbReference>
<evidence type="ECO:0000313" key="2">
    <source>
        <dbReference type="Proteomes" id="UP001058974"/>
    </source>
</evidence>
<protein>
    <submittedName>
        <fullName evidence="1">Uncharacterized protein</fullName>
    </submittedName>
</protein>
<reference evidence="1 2" key="1">
    <citation type="journal article" date="2022" name="Nat. Genet.">
        <title>Improved pea reference genome and pan-genome highlight genomic features and evolutionary characteristics.</title>
        <authorList>
            <person name="Yang T."/>
            <person name="Liu R."/>
            <person name="Luo Y."/>
            <person name="Hu S."/>
            <person name="Wang D."/>
            <person name="Wang C."/>
            <person name="Pandey M.K."/>
            <person name="Ge S."/>
            <person name="Xu Q."/>
            <person name="Li N."/>
            <person name="Li G."/>
            <person name="Huang Y."/>
            <person name="Saxena R.K."/>
            <person name="Ji Y."/>
            <person name="Li M."/>
            <person name="Yan X."/>
            <person name="He Y."/>
            <person name="Liu Y."/>
            <person name="Wang X."/>
            <person name="Xiang C."/>
            <person name="Varshney R.K."/>
            <person name="Ding H."/>
            <person name="Gao S."/>
            <person name="Zong X."/>
        </authorList>
    </citation>
    <scope>NUCLEOTIDE SEQUENCE [LARGE SCALE GENOMIC DNA]</scope>
    <source>
        <strain evidence="1 2">cv. Zhongwan 6</strain>
    </source>
</reference>
<keyword evidence="2" id="KW-1185">Reference proteome</keyword>
<dbReference type="EMBL" id="JAMSHJ010000006">
    <property type="protein sequence ID" value="KAI5396275.1"/>
    <property type="molecule type" value="Genomic_DNA"/>
</dbReference>
<name>A0A9D5A8E1_PEA</name>
<evidence type="ECO:0000313" key="1">
    <source>
        <dbReference type="EMBL" id="KAI5396275.1"/>
    </source>
</evidence>
<dbReference type="Proteomes" id="UP001058974">
    <property type="component" value="Chromosome 6"/>
</dbReference>
<comment type="caution">
    <text evidence="1">The sequence shown here is derived from an EMBL/GenBank/DDBJ whole genome shotgun (WGS) entry which is preliminary data.</text>
</comment>
<accession>A0A9D5A8E1</accession>
<dbReference type="AlphaFoldDB" id="A0A9D5A8E1"/>
<sequence>MIDDPPLMLQTLLFDPTASDGKNYQANTTSYNAMFSFPLPGMKFDTKFTKGGGPPTLRLYGHAFHRIKVMLPEIGQPPKDNKHIDMIIVTNLRIMLDQNNVHAKGFRMTRDMLKHQNVKDLKLRLISGRQTDGRVYNKPTIFEVVALINGDIDYGTKRYIIIQECGVNL</sequence>
<dbReference type="Gramene" id="Psat06G0246900-T1">
    <property type="protein sequence ID" value="KAI5396275.1"/>
    <property type="gene ID" value="KIW84_062469"/>
</dbReference>
<gene>
    <name evidence="1" type="ORF">KIW84_062469</name>
</gene>
<organism evidence="1 2">
    <name type="scientific">Pisum sativum</name>
    <name type="common">Garden pea</name>
    <name type="synonym">Lathyrus oleraceus</name>
    <dbReference type="NCBI Taxonomy" id="3888"/>
    <lineage>
        <taxon>Eukaryota</taxon>
        <taxon>Viridiplantae</taxon>
        <taxon>Streptophyta</taxon>
        <taxon>Embryophyta</taxon>
        <taxon>Tracheophyta</taxon>
        <taxon>Spermatophyta</taxon>
        <taxon>Magnoliopsida</taxon>
        <taxon>eudicotyledons</taxon>
        <taxon>Gunneridae</taxon>
        <taxon>Pentapetalae</taxon>
        <taxon>rosids</taxon>
        <taxon>fabids</taxon>
        <taxon>Fabales</taxon>
        <taxon>Fabaceae</taxon>
        <taxon>Papilionoideae</taxon>
        <taxon>50 kb inversion clade</taxon>
        <taxon>NPAAA clade</taxon>
        <taxon>Hologalegina</taxon>
        <taxon>IRL clade</taxon>
        <taxon>Fabeae</taxon>
        <taxon>Lathyrus</taxon>
    </lineage>
</organism>
<proteinExistence type="predicted"/>